<feature type="compositionally biased region" description="Acidic residues" evidence="1">
    <location>
        <begin position="18"/>
        <end position="36"/>
    </location>
</feature>
<feature type="region of interest" description="Disordered" evidence="1">
    <location>
        <begin position="1"/>
        <end position="39"/>
    </location>
</feature>
<organism evidence="2 3">
    <name type="scientific">Eleginops maclovinus</name>
    <name type="common">Patagonian blennie</name>
    <name type="synonym">Eleginus maclovinus</name>
    <dbReference type="NCBI Taxonomy" id="56733"/>
    <lineage>
        <taxon>Eukaryota</taxon>
        <taxon>Metazoa</taxon>
        <taxon>Chordata</taxon>
        <taxon>Craniata</taxon>
        <taxon>Vertebrata</taxon>
        <taxon>Euteleostomi</taxon>
        <taxon>Actinopterygii</taxon>
        <taxon>Neopterygii</taxon>
        <taxon>Teleostei</taxon>
        <taxon>Neoteleostei</taxon>
        <taxon>Acanthomorphata</taxon>
        <taxon>Eupercaria</taxon>
        <taxon>Perciformes</taxon>
        <taxon>Notothenioidei</taxon>
        <taxon>Eleginopidae</taxon>
        <taxon>Eleginops</taxon>
    </lineage>
</organism>
<feature type="compositionally biased region" description="Low complexity" evidence="1">
    <location>
        <begin position="126"/>
        <end position="143"/>
    </location>
</feature>
<protein>
    <submittedName>
        <fullName evidence="2">Uncharacterized protein</fullName>
    </submittedName>
</protein>
<feature type="region of interest" description="Disordered" evidence="1">
    <location>
        <begin position="122"/>
        <end position="182"/>
    </location>
</feature>
<evidence type="ECO:0000256" key="1">
    <source>
        <dbReference type="SAM" id="MobiDB-lite"/>
    </source>
</evidence>
<feature type="compositionally biased region" description="Pro residues" evidence="1">
    <location>
        <begin position="144"/>
        <end position="158"/>
    </location>
</feature>
<dbReference type="EMBL" id="JAUZQC010000022">
    <property type="protein sequence ID" value="KAK5850393.1"/>
    <property type="molecule type" value="Genomic_DNA"/>
</dbReference>
<reference evidence="2 3" key="2">
    <citation type="journal article" date="2023" name="Mol. Biol. Evol.">
        <title>Genomics of Secondarily Temperate Adaptation in the Only Non-Antarctic Icefish.</title>
        <authorList>
            <person name="Rivera-Colon A.G."/>
            <person name="Rayamajhi N."/>
            <person name="Minhas B.F."/>
            <person name="Madrigal G."/>
            <person name="Bilyk K.T."/>
            <person name="Yoon V."/>
            <person name="Hune M."/>
            <person name="Gregory S."/>
            <person name="Cheng C.H.C."/>
            <person name="Catchen J.M."/>
        </authorList>
    </citation>
    <scope>NUCLEOTIDE SEQUENCE [LARGE SCALE GENOMIC DNA]</scope>
    <source>
        <strain evidence="2">JMC-PN-2008</strain>
    </source>
</reference>
<evidence type="ECO:0000313" key="3">
    <source>
        <dbReference type="Proteomes" id="UP001346869"/>
    </source>
</evidence>
<feature type="compositionally biased region" description="Low complexity" evidence="1">
    <location>
        <begin position="251"/>
        <end position="260"/>
    </location>
</feature>
<accession>A0AAN8A5E3</accession>
<dbReference type="AlphaFoldDB" id="A0AAN8A5E3"/>
<name>A0AAN8A5E3_ELEMC</name>
<evidence type="ECO:0000313" key="2">
    <source>
        <dbReference type="EMBL" id="KAK5850393.1"/>
    </source>
</evidence>
<comment type="caution">
    <text evidence="2">The sequence shown here is derived from an EMBL/GenBank/DDBJ whole genome shotgun (WGS) entry which is preliminary data.</text>
</comment>
<gene>
    <name evidence="2" type="ORF">PBY51_001277</name>
</gene>
<feature type="compositionally biased region" description="Gly residues" evidence="1">
    <location>
        <begin position="1"/>
        <end position="10"/>
    </location>
</feature>
<sequence length="309" mass="33961">MFYTLAGGGSWADVPGREEEEEEEEEQEEEEEEGEEERIFLQKKKDSKEIWLKMSVDSDNSCVLLSSRGSRTSCVFQNEDEKDDIPGAGEESVLEMLSYSKFSDLETWLCMPSSLLLPRALDSTCSSSSSSNNSSSSHASHPSSQPPPPPPPPPPVAPPAAILERCRRGPPQRLTPPSSPLLWGRTCRSCPPPLLSSTPALQSRGDCPPHSGVSVRKRRRIAASPGGLHWTSAGSVQRDFWSPDPSHGRGARSAPPSSSSLWGGPQRKTVCEDERLQPHLRLLTHLERGRKLRGIQSPVSSGRYDCRKK</sequence>
<feature type="region of interest" description="Disordered" evidence="1">
    <location>
        <begin position="224"/>
        <end position="270"/>
    </location>
</feature>
<dbReference type="Proteomes" id="UP001346869">
    <property type="component" value="Unassembled WGS sequence"/>
</dbReference>
<reference evidence="2 3" key="1">
    <citation type="journal article" date="2023" name="Genes (Basel)">
        <title>Chromosome-Level Genome Assembly and Circadian Gene Repertoire of the Patagonia Blennie Eleginops maclovinus-The Closest Ancestral Proxy of Antarctic Cryonotothenioids.</title>
        <authorList>
            <person name="Cheng C.C."/>
            <person name="Rivera-Colon A.G."/>
            <person name="Minhas B.F."/>
            <person name="Wilson L."/>
            <person name="Rayamajhi N."/>
            <person name="Vargas-Chacoff L."/>
            <person name="Catchen J.M."/>
        </authorList>
    </citation>
    <scope>NUCLEOTIDE SEQUENCE [LARGE SCALE GENOMIC DNA]</scope>
    <source>
        <strain evidence="2">JMC-PN-2008</strain>
    </source>
</reference>
<proteinExistence type="predicted"/>
<keyword evidence="3" id="KW-1185">Reference proteome</keyword>